<dbReference type="AlphaFoldDB" id="A0A8H5F840"/>
<feature type="compositionally biased region" description="Low complexity" evidence="1">
    <location>
        <begin position="161"/>
        <end position="170"/>
    </location>
</feature>
<feature type="compositionally biased region" description="Low complexity" evidence="1">
    <location>
        <begin position="184"/>
        <end position="193"/>
    </location>
</feature>
<dbReference type="Proteomes" id="UP000567179">
    <property type="component" value="Unassembled WGS sequence"/>
</dbReference>
<evidence type="ECO:0000313" key="2">
    <source>
        <dbReference type="EMBL" id="KAF5327027.1"/>
    </source>
</evidence>
<feature type="region of interest" description="Disordered" evidence="1">
    <location>
        <begin position="149"/>
        <end position="294"/>
    </location>
</feature>
<feature type="compositionally biased region" description="Polar residues" evidence="1">
    <location>
        <begin position="233"/>
        <end position="259"/>
    </location>
</feature>
<evidence type="ECO:0000256" key="1">
    <source>
        <dbReference type="SAM" id="MobiDB-lite"/>
    </source>
</evidence>
<dbReference type="EMBL" id="JAACJJ010000014">
    <property type="protein sequence ID" value="KAF5327027.1"/>
    <property type="molecule type" value="Genomic_DNA"/>
</dbReference>
<sequence length="623" mass="68542">MVKARAKDTISRQQKSHFGRQRLDILARGVAALRPSELANAIPGSAFAVYRPTAQDIDLAHAHAQARTKLPVGPSGNEYGKRYIPSPVHVVPGLCSPRSRAAMRAPFSAEKSRKTRSALCDALDMSDPVFMRGILDEILAMPDLAGLGKRKQSEKIEQPVIMPRSPSIRSRPARPIDDSPGFQSQDRSASSSHSSDKQRTRQRPSTPPYLQNSVYDTSSSNYNVGFDHHARASSIQSPSTPHRSYSPQARQYSPNSPRASSKYDKTPPSYDALDRDNSKASSRRSELSSVQQRSFHDSGFSEFEAWPGPRAVSTSSPAWSTRLDDAYSSPRSIVRLSEVDDDWVVDTAVGEQRTYAVDSRFDSDELGAAGPSSGIPVVIDFGQQRSRRQKSGGQPSVYGSLFEQQDPWRTIGVILGLEEEGKGGDANVPPPRFDACGNVDVEVPLDVHHDQLFDEEFDDLAKGDFGEVAVKEAIWERGEDEMDMDWDCQFSTLSKIDDPAQGQRERSPFEMPLENWRFTPVVDGLHEDIRPGGEPILDFDDDIGDGMLVDVENELCPEIDGPLMLEIDEDICDGMPVGAQSKLQDASEVQQGRVLEVAALDEVDGMFVGPALFGEDVSSSEDE</sequence>
<comment type="caution">
    <text evidence="2">The sequence shown here is derived from an EMBL/GenBank/DDBJ whole genome shotgun (WGS) entry which is preliminary data.</text>
</comment>
<evidence type="ECO:0000313" key="3">
    <source>
        <dbReference type="Proteomes" id="UP000567179"/>
    </source>
</evidence>
<organism evidence="2 3">
    <name type="scientific">Psilocybe cf. subviscida</name>
    <dbReference type="NCBI Taxonomy" id="2480587"/>
    <lineage>
        <taxon>Eukaryota</taxon>
        <taxon>Fungi</taxon>
        <taxon>Dikarya</taxon>
        <taxon>Basidiomycota</taxon>
        <taxon>Agaricomycotina</taxon>
        <taxon>Agaricomycetes</taxon>
        <taxon>Agaricomycetidae</taxon>
        <taxon>Agaricales</taxon>
        <taxon>Agaricineae</taxon>
        <taxon>Strophariaceae</taxon>
        <taxon>Psilocybe</taxon>
    </lineage>
</organism>
<feature type="compositionally biased region" description="Polar residues" evidence="1">
    <location>
        <begin position="208"/>
        <end position="223"/>
    </location>
</feature>
<proteinExistence type="predicted"/>
<gene>
    <name evidence="2" type="ORF">D9619_004787</name>
</gene>
<reference evidence="2 3" key="1">
    <citation type="journal article" date="2020" name="ISME J.">
        <title>Uncovering the hidden diversity of litter-decomposition mechanisms in mushroom-forming fungi.</title>
        <authorList>
            <person name="Floudas D."/>
            <person name="Bentzer J."/>
            <person name="Ahren D."/>
            <person name="Johansson T."/>
            <person name="Persson P."/>
            <person name="Tunlid A."/>
        </authorList>
    </citation>
    <scope>NUCLEOTIDE SEQUENCE [LARGE SCALE GENOMIC DNA]</scope>
    <source>
        <strain evidence="2 3">CBS 101986</strain>
    </source>
</reference>
<accession>A0A8H5F840</accession>
<name>A0A8H5F840_9AGAR</name>
<keyword evidence="3" id="KW-1185">Reference proteome</keyword>
<protein>
    <submittedName>
        <fullName evidence="2">Uncharacterized protein</fullName>
    </submittedName>
</protein>
<feature type="compositionally biased region" description="Basic and acidic residues" evidence="1">
    <location>
        <begin position="272"/>
        <end position="286"/>
    </location>
</feature>
<dbReference type="OrthoDB" id="3260134at2759"/>